<feature type="compositionally biased region" description="Basic and acidic residues" evidence="1">
    <location>
        <begin position="26"/>
        <end position="44"/>
    </location>
</feature>
<comment type="caution">
    <text evidence="2">The sequence shown here is derived from an EMBL/GenBank/DDBJ whole genome shotgun (WGS) entry which is preliminary data.</text>
</comment>
<name>A0ABN8QWS2_9CNID</name>
<feature type="compositionally biased region" description="Polar residues" evidence="1">
    <location>
        <begin position="100"/>
        <end position="114"/>
    </location>
</feature>
<evidence type="ECO:0000256" key="1">
    <source>
        <dbReference type="SAM" id="MobiDB-lite"/>
    </source>
</evidence>
<keyword evidence="3" id="KW-1185">Reference proteome</keyword>
<gene>
    <name evidence="2" type="ORF">PEVE_00007141</name>
</gene>
<evidence type="ECO:0000313" key="2">
    <source>
        <dbReference type="EMBL" id="CAH3170115.1"/>
    </source>
</evidence>
<accession>A0ABN8QWS2</accession>
<protein>
    <submittedName>
        <fullName evidence="2">Uncharacterized protein</fullName>
    </submittedName>
</protein>
<evidence type="ECO:0000313" key="3">
    <source>
        <dbReference type="Proteomes" id="UP001159427"/>
    </source>
</evidence>
<feature type="compositionally biased region" description="Basic and acidic residues" evidence="1">
    <location>
        <begin position="165"/>
        <end position="174"/>
    </location>
</feature>
<proteinExistence type="predicted"/>
<dbReference type="EMBL" id="CALNXI010001473">
    <property type="protein sequence ID" value="CAH3170115.1"/>
    <property type="molecule type" value="Genomic_DNA"/>
</dbReference>
<sequence>RYGECVIGRLAAFHHKNSFPSAPAKAEPDSDPKAYSADREEEPVHPGLQSDTAEDEESENYPQEMFPLEEASHCTENGKPIRTCTEETLEPRLVVYGTRSAWSRGSGNKPSQAQRQDDDPNAYSTDREEEPVHPGLQSDDTAEEEESENYPQEPFPFDETSQLTENEKPLHQCTEETLEPRLVVDDGTFRQADSLFVLTFLLFIFLWN</sequence>
<feature type="region of interest" description="Disordered" evidence="1">
    <location>
        <begin position="16"/>
        <end position="174"/>
    </location>
</feature>
<reference evidence="2 3" key="1">
    <citation type="submission" date="2022-05" db="EMBL/GenBank/DDBJ databases">
        <authorList>
            <consortium name="Genoscope - CEA"/>
            <person name="William W."/>
        </authorList>
    </citation>
    <scope>NUCLEOTIDE SEQUENCE [LARGE SCALE GENOMIC DNA]</scope>
</reference>
<organism evidence="2 3">
    <name type="scientific">Porites evermanni</name>
    <dbReference type="NCBI Taxonomy" id="104178"/>
    <lineage>
        <taxon>Eukaryota</taxon>
        <taxon>Metazoa</taxon>
        <taxon>Cnidaria</taxon>
        <taxon>Anthozoa</taxon>
        <taxon>Hexacorallia</taxon>
        <taxon>Scleractinia</taxon>
        <taxon>Fungiina</taxon>
        <taxon>Poritidae</taxon>
        <taxon>Porites</taxon>
    </lineage>
</organism>
<feature type="non-terminal residue" evidence="2">
    <location>
        <position position="1"/>
    </location>
</feature>
<dbReference type="Proteomes" id="UP001159427">
    <property type="component" value="Unassembled WGS sequence"/>
</dbReference>